<dbReference type="STRING" id="158441.A0A226EMM7"/>
<accession>A0A226EMM7</accession>
<evidence type="ECO:0000256" key="2">
    <source>
        <dbReference type="ARBA" id="ARBA00022692"/>
    </source>
</evidence>
<evidence type="ECO:0000313" key="8">
    <source>
        <dbReference type="EMBL" id="OXA58284.1"/>
    </source>
</evidence>
<dbReference type="Proteomes" id="UP000198287">
    <property type="component" value="Unassembled WGS sequence"/>
</dbReference>
<keyword evidence="6" id="KW-1003">Cell membrane</keyword>
<evidence type="ECO:0000313" key="9">
    <source>
        <dbReference type="Proteomes" id="UP000198287"/>
    </source>
</evidence>
<keyword evidence="3 6" id="KW-1133">Transmembrane helix</keyword>
<dbReference type="PANTHER" id="PTHR10736">
    <property type="entry name" value="BESTROPHIN"/>
    <property type="match status" value="1"/>
</dbReference>
<dbReference type="GO" id="GO:0005254">
    <property type="term" value="F:chloride channel activity"/>
    <property type="evidence" value="ECO:0007669"/>
    <property type="project" value="UniProtKB-KW"/>
</dbReference>
<evidence type="ECO:0000256" key="7">
    <source>
        <dbReference type="SAM" id="MobiDB-lite"/>
    </source>
</evidence>
<protein>
    <recommendedName>
        <fullName evidence="6">Bestrophin homolog</fullName>
    </recommendedName>
</protein>
<dbReference type="GO" id="GO:0034707">
    <property type="term" value="C:chloride channel complex"/>
    <property type="evidence" value="ECO:0007669"/>
    <property type="project" value="UniProtKB-KW"/>
</dbReference>
<evidence type="ECO:0000256" key="4">
    <source>
        <dbReference type="ARBA" id="ARBA00023136"/>
    </source>
</evidence>
<dbReference type="PANTHER" id="PTHR10736:SF65">
    <property type="entry name" value="BESTROPHIN 1, ISOFORM C-RELATED"/>
    <property type="match status" value="1"/>
</dbReference>
<keyword evidence="6" id="KW-0813">Transport</keyword>
<dbReference type="AlphaFoldDB" id="A0A226EMM7"/>
<comment type="caution">
    <text evidence="8">The sequence shown here is derived from an EMBL/GenBank/DDBJ whole genome shotgun (WGS) entry which is preliminary data.</text>
</comment>
<dbReference type="EMBL" id="LNIX01000003">
    <property type="protein sequence ID" value="OXA58284.1"/>
    <property type="molecule type" value="Genomic_DNA"/>
</dbReference>
<feature type="transmembrane region" description="Helical" evidence="6">
    <location>
        <begin position="223"/>
        <end position="244"/>
    </location>
</feature>
<keyword evidence="6" id="KW-0869">Chloride channel</keyword>
<proteinExistence type="inferred from homology"/>
<feature type="transmembrane region" description="Helical" evidence="6">
    <location>
        <begin position="131"/>
        <end position="150"/>
    </location>
</feature>
<name>A0A226EMM7_FOLCA</name>
<keyword evidence="9" id="KW-1185">Reference proteome</keyword>
<keyword evidence="6" id="KW-0868">Chloride</keyword>
<dbReference type="GO" id="GO:0005886">
    <property type="term" value="C:plasma membrane"/>
    <property type="evidence" value="ECO:0007669"/>
    <property type="project" value="UniProtKB-SubCell"/>
</dbReference>
<sequence>MTVTYTHEVATGKGFGNFWRLLGRWRGSIYKVVVPELIVYAIFFGTINLTYRLWIKHEPYRKEMFEKWVKYCADYAGVIPVSFVLGFYVSQIVTRWWNQFMTIPWPDPIAAMMATTFHGTDDQSRLMKRTVMRYINLAFVMTMVMISPQAKSRFPTIGFMLPHEKQIFDRLNARSDLPKYWVPLVWAGNIVGRARQENRVREDLSMINILQGIAKFRGGCGDLLAYDWVVTLAVYLYFTAALFGKQFIENDHELDLYIPIFLFLEFFFYTGWLKVAETMVNPFGEDDDDFEVNWLIDRNFTISFMIVDDIRDEYPELARDIWWDEVFPTSLPYTLAAQKFKVDNYEGSAAMQDVELEGDQTLFIMPEKPRGLVEPSLLGASSTNQGISHRSDDQKAGQRHDDTSSISTHASSLNHYGQKHNIFGQYKYNN</sequence>
<evidence type="ECO:0000256" key="5">
    <source>
        <dbReference type="ARBA" id="ARBA00034769"/>
    </source>
</evidence>
<keyword evidence="6" id="KW-0406">Ion transport</keyword>
<organism evidence="8 9">
    <name type="scientific">Folsomia candida</name>
    <name type="common">Springtail</name>
    <dbReference type="NCBI Taxonomy" id="158441"/>
    <lineage>
        <taxon>Eukaryota</taxon>
        <taxon>Metazoa</taxon>
        <taxon>Ecdysozoa</taxon>
        <taxon>Arthropoda</taxon>
        <taxon>Hexapoda</taxon>
        <taxon>Collembola</taxon>
        <taxon>Entomobryomorpha</taxon>
        <taxon>Isotomoidea</taxon>
        <taxon>Isotomidae</taxon>
        <taxon>Proisotominae</taxon>
        <taxon>Folsomia</taxon>
    </lineage>
</organism>
<feature type="transmembrane region" description="Helical" evidence="6">
    <location>
        <begin position="256"/>
        <end position="273"/>
    </location>
</feature>
<feature type="compositionally biased region" description="Basic and acidic residues" evidence="7">
    <location>
        <begin position="389"/>
        <end position="403"/>
    </location>
</feature>
<feature type="compositionally biased region" description="Polar residues" evidence="7">
    <location>
        <begin position="379"/>
        <end position="388"/>
    </location>
</feature>
<keyword evidence="4 6" id="KW-0472">Membrane</keyword>
<evidence type="ECO:0000256" key="1">
    <source>
        <dbReference type="ARBA" id="ARBA00004370"/>
    </source>
</evidence>
<reference evidence="8 9" key="1">
    <citation type="submission" date="2015-12" db="EMBL/GenBank/DDBJ databases">
        <title>The genome of Folsomia candida.</title>
        <authorList>
            <person name="Faddeeva A."/>
            <person name="Derks M.F."/>
            <person name="Anvar Y."/>
            <person name="Smit S."/>
            <person name="Van Straalen N."/>
            <person name="Roelofs D."/>
        </authorList>
    </citation>
    <scope>NUCLEOTIDE SEQUENCE [LARGE SCALE GENOMIC DNA]</scope>
    <source>
        <strain evidence="8 9">VU population</strain>
        <tissue evidence="8">Whole body</tissue>
    </source>
</reference>
<keyword evidence="6" id="KW-0407">Ion channel</keyword>
<evidence type="ECO:0000256" key="6">
    <source>
        <dbReference type="RuleBase" id="RU363126"/>
    </source>
</evidence>
<comment type="subcellular location">
    <subcellularLocation>
        <location evidence="6">Cell membrane</location>
        <topology evidence="6">Multi-pass membrane protein</topology>
    </subcellularLocation>
    <subcellularLocation>
        <location evidence="1">Membrane</location>
    </subcellularLocation>
</comment>
<dbReference type="OrthoDB" id="201595at2759"/>
<dbReference type="OMA" id="FIDNIAC"/>
<dbReference type="InterPro" id="IPR021134">
    <property type="entry name" value="Bestrophin-like"/>
</dbReference>
<evidence type="ECO:0000256" key="3">
    <source>
        <dbReference type="ARBA" id="ARBA00022989"/>
    </source>
</evidence>
<comment type="function">
    <text evidence="6">Forms chloride channels.</text>
</comment>
<dbReference type="InterPro" id="IPR000615">
    <property type="entry name" value="Bestrophin"/>
</dbReference>
<feature type="transmembrane region" description="Helical" evidence="6">
    <location>
        <begin position="75"/>
        <end position="97"/>
    </location>
</feature>
<comment type="similarity">
    <text evidence="5 6">Belongs to the anion channel-forming bestrophin (TC 1.A.46) family. Calcium-sensitive chloride channel subfamily.</text>
</comment>
<keyword evidence="2 6" id="KW-0812">Transmembrane</keyword>
<dbReference type="Pfam" id="PF01062">
    <property type="entry name" value="Bestrophin"/>
    <property type="match status" value="1"/>
</dbReference>
<feature type="region of interest" description="Disordered" evidence="7">
    <location>
        <begin position="375"/>
        <end position="411"/>
    </location>
</feature>
<feature type="transmembrane region" description="Helical" evidence="6">
    <location>
        <begin position="37"/>
        <end position="54"/>
    </location>
</feature>
<gene>
    <name evidence="8" type="ORF">Fcan01_07341</name>
</gene>